<evidence type="ECO:0000256" key="8">
    <source>
        <dbReference type="ARBA" id="ARBA00047851"/>
    </source>
</evidence>
<gene>
    <name evidence="10" type="primary">thiE</name>
    <name evidence="14" type="ORF">SAMN04515671_2101</name>
</gene>
<name>A0A1H0MUC6_9ACTN</name>
<feature type="binding site" evidence="10">
    <location>
        <position position="71"/>
    </location>
    <ligand>
        <name>4-amino-2-methyl-5-(diphosphooxymethyl)pyrimidine</name>
        <dbReference type="ChEBI" id="CHEBI:57841"/>
    </ligand>
</feature>
<dbReference type="InterPro" id="IPR034291">
    <property type="entry name" value="TMP_synthase"/>
</dbReference>
<comment type="function">
    <text evidence="1 10">Condenses 4-methyl-5-(beta-hydroxyethyl)thiazole monophosphate (THZ-P) and 2-methyl-4-amino-5-hydroxymethyl pyrimidine pyrophosphate (HMP-PP) to form thiamine monophosphate (TMP).</text>
</comment>
<evidence type="ECO:0000256" key="7">
    <source>
        <dbReference type="ARBA" id="ARBA00047334"/>
    </source>
</evidence>
<accession>A0A1H0MUC6</accession>
<dbReference type="GO" id="GO:0009228">
    <property type="term" value="P:thiamine biosynthetic process"/>
    <property type="evidence" value="ECO:0007669"/>
    <property type="project" value="UniProtKB-KW"/>
</dbReference>
<dbReference type="PANTHER" id="PTHR20857">
    <property type="entry name" value="THIAMINE-PHOSPHATE PYROPHOSPHORYLASE"/>
    <property type="match status" value="1"/>
</dbReference>
<feature type="domain" description="Thiamine phosphate synthase/TenI" evidence="13">
    <location>
        <begin position="8"/>
        <end position="193"/>
    </location>
</feature>
<comment type="cofactor">
    <cofactor evidence="10">
        <name>Mg(2+)</name>
        <dbReference type="ChEBI" id="CHEBI:18420"/>
    </cofactor>
    <text evidence="10">Binds 1 Mg(2+) ion per subunit.</text>
</comment>
<comment type="similarity">
    <text evidence="10 11">Belongs to the thiamine-phosphate synthase family.</text>
</comment>
<feature type="binding site" evidence="10">
    <location>
        <begin position="139"/>
        <end position="141"/>
    </location>
    <ligand>
        <name>2-[(2R,5Z)-2-carboxy-4-methylthiazol-5(2H)-ylidene]ethyl phosphate</name>
        <dbReference type="ChEBI" id="CHEBI:62899"/>
    </ligand>
</feature>
<evidence type="ECO:0000256" key="2">
    <source>
        <dbReference type="ARBA" id="ARBA00005165"/>
    </source>
</evidence>
<evidence type="ECO:0000256" key="1">
    <source>
        <dbReference type="ARBA" id="ARBA00003814"/>
    </source>
</evidence>
<comment type="pathway">
    <text evidence="2 10 12">Cofactor biosynthesis; thiamine diphosphate biosynthesis; thiamine phosphate from 4-amino-2-methyl-5-diphosphomethylpyrimidine and 4-methyl-5-(2-phosphoethyl)-thiazole: step 1/1.</text>
</comment>
<dbReference type="UniPathway" id="UPA00060">
    <property type="reaction ID" value="UER00141"/>
</dbReference>
<sequence length="213" mass="21353">MSRIDASVYLVTDTVLCGGPAGVVDTVRRAVTGGVSAVQIRDPLASTRDLAALATAVLDALRETGIPVIVNDRVDVALAVGAHGVHVGQRDLHPLAARRLIGPAAHLGLSVSTEAELRDALMLPDGTVDLLGVGPIRDTPSKTDAAPAIGFDALAAMCAAGSVPCVAIGGVKAADIPELRRAGAVGLAVISAICGQADPAAAAATLRRGWDAP</sequence>
<feature type="binding site" evidence="10">
    <location>
        <position position="110"/>
    </location>
    <ligand>
        <name>4-amino-2-methyl-5-(diphosphooxymethyl)pyrimidine</name>
        <dbReference type="ChEBI" id="CHEBI:57841"/>
    </ligand>
</feature>
<dbReference type="GO" id="GO:0004789">
    <property type="term" value="F:thiamine-phosphate diphosphorylase activity"/>
    <property type="evidence" value="ECO:0007669"/>
    <property type="project" value="UniProtKB-UniRule"/>
</dbReference>
<comment type="catalytic activity">
    <reaction evidence="9 10 11">
        <text>2-[(2R,5Z)-2-carboxy-4-methylthiazol-5(2H)-ylidene]ethyl phosphate + 4-amino-2-methyl-5-(diphosphooxymethyl)pyrimidine + 2 H(+) = thiamine phosphate + CO2 + diphosphate</text>
        <dbReference type="Rhea" id="RHEA:47844"/>
        <dbReference type="ChEBI" id="CHEBI:15378"/>
        <dbReference type="ChEBI" id="CHEBI:16526"/>
        <dbReference type="ChEBI" id="CHEBI:33019"/>
        <dbReference type="ChEBI" id="CHEBI:37575"/>
        <dbReference type="ChEBI" id="CHEBI:57841"/>
        <dbReference type="ChEBI" id="CHEBI:62899"/>
        <dbReference type="EC" id="2.5.1.3"/>
    </reaction>
</comment>
<feature type="binding site" evidence="10">
    <location>
        <position position="91"/>
    </location>
    <ligand>
        <name>Mg(2+)</name>
        <dbReference type="ChEBI" id="CHEBI:18420"/>
    </ligand>
</feature>
<keyword evidence="6 10" id="KW-0784">Thiamine biosynthesis</keyword>
<dbReference type="Pfam" id="PF02581">
    <property type="entry name" value="TMP-TENI"/>
    <property type="match status" value="1"/>
</dbReference>
<dbReference type="PANTHER" id="PTHR20857:SF15">
    <property type="entry name" value="THIAMINE-PHOSPHATE SYNTHASE"/>
    <property type="match status" value="1"/>
</dbReference>
<dbReference type="RefSeq" id="WP_090475905.1">
    <property type="nucleotide sequence ID" value="NZ_LT629710.1"/>
</dbReference>
<protein>
    <recommendedName>
        <fullName evidence="10">Thiamine-phosphate synthase</fullName>
        <shortName evidence="10">TP synthase</shortName>
        <shortName evidence="10">TPS</shortName>
        <ecNumber evidence="10">2.5.1.3</ecNumber>
    </recommendedName>
    <alternativeName>
        <fullName evidence="10">Thiamine-phosphate pyrophosphorylase</fullName>
        <shortName evidence="10">TMP pyrophosphorylase</shortName>
        <shortName evidence="10">TMP-PPase</shortName>
    </alternativeName>
</protein>
<organism evidence="14 15">
    <name type="scientific">Nakamurella panacisegetis</name>
    <dbReference type="NCBI Taxonomy" id="1090615"/>
    <lineage>
        <taxon>Bacteria</taxon>
        <taxon>Bacillati</taxon>
        <taxon>Actinomycetota</taxon>
        <taxon>Actinomycetes</taxon>
        <taxon>Nakamurellales</taxon>
        <taxon>Nakamurellaceae</taxon>
        <taxon>Nakamurella</taxon>
    </lineage>
</organism>
<feature type="binding site" evidence="10">
    <location>
        <position position="142"/>
    </location>
    <ligand>
        <name>4-amino-2-methyl-5-(diphosphooxymethyl)pyrimidine</name>
        <dbReference type="ChEBI" id="CHEBI:57841"/>
    </ligand>
</feature>
<reference evidence="14 15" key="1">
    <citation type="submission" date="2016-10" db="EMBL/GenBank/DDBJ databases">
        <authorList>
            <person name="de Groot N.N."/>
        </authorList>
    </citation>
    <scope>NUCLEOTIDE SEQUENCE [LARGE SCALE GENOMIC DNA]</scope>
    <source>
        <strain evidence="15">P4-7,KCTC 19426,CECT 7604</strain>
    </source>
</reference>
<dbReference type="GO" id="GO:0005737">
    <property type="term" value="C:cytoplasm"/>
    <property type="evidence" value="ECO:0007669"/>
    <property type="project" value="TreeGrafter"/>
</dbReference>
<dbReference type="InterPro" id="IPR013785">
    <property type="entry name" value="Aldolase_TIM"/>
</dbReference>
<comment type="caution">
    <text evidence="10">Lacks conserved residue(s) required for the propagation of feature annotation.</text>
</comment>
<dbReference type="Gene3D" id="3.20.20.70">
    <property type="entry name" value="Aldolase class I"/>
    <property type="match status" value="1"/>
</dbReference>
<dbReference type="GO" id="GO:0000287">
    <property type="term" value="F:magnesium ion binding"/>
    <property type="evidence" value="ECO:0007669"/>
    <property type="project" value="UniProtKB-UniRule"/>
</dbReference>
<keyword evidence="3 10" id="KW-0808">Transferase</keyword>
<evidence type="ECO:0000313" key="15">
    <source>
        <dbReference type="Proteomes" id="UP000198741"/>
    </source>
</evidence>
<dbReference type="InterPro" id="IPR036206">
    <property type="entry name" value="ThiamineP_synth_sf"/>
</dbReference>
<dbReference type="AlphaFoldDB" id="A0A1H0MUC6"/>
<proteinExistence type="inferred from homology"/>
<dbReference type="HAMAP" id="MF_00097">
    <property type="entry name" value="TMP_synthase"/>
    <property type="match status" value="1"/>
</dbReference>
<dbReference type="Proteomes" id="UP000198741">
    <property type="component" value="Chromosome I"/>
</dbReference>
<evidence type="ECO:0000256" key="9">
    <source>
        <dbReference type="ARBA" id="ARBA00047883"/>
    </source>
</evidence>
<dbReference type="CDD" id="cd00564">
    <property type="entry name" value="TMP_TenI"/>
    <property type="match status" value="1"/>
</dbReference>
<keyword evidence="5 10" id="KW-0460">Magnesium</keyword>
<evidence type="ECO:0000256" key="12">
    <source>
        <dbReference type="RuleBase" id="RU004253"/>
    </source>
</evidence>
<keyword evidence="15" id="KW-1185">Reference proteome</keyword>
<evidence type="ECO:0000256" key="4">
    <source>
        <dbReference type="ARBA" id="ARBA00022723"/>
    </source>
</evidence>
<dbReference type="OrthoDB" id="3243336at2"/>
<evidence type="ECO:0000313" key="14">
    <source>
        <dbReference type="EMBL" id="SDO83896.1"/>
    </source>
</evidence>
<feature type="binding site" evidence="10">
    <location>
        <position position="72"/>
    </location>
    <ligand>
        <name>Mg(2+)</name>
        <dbReference type="ChEBI" id="CHEBI:18420"/>
    </ligand>
</feature>
<dbReference type="InterPro" id="IPR022998">
    <property type="entry name" value="ThiamineP_synth_TenI"/>
</dbReference>
<keyword evidence="4 10" id="KW-0479">Metal-binding</keyword>
<dbReference type="NCBIfam" id="TIGR00693">
    <property type="entry name" value="thiE"/>
    <property type="match status" value="1"/>
</dbReference>
<comment type="catalytic activity">
    <reaction evidence="7 10 11">
        <text>4-methyl-5-(2-phosphooxyethyl)-thiazole + 4-amino-2-methyl-5-(diphosphooxymethyl)pyrimidine + H(+) = thiamine phosphate + diphosphate</text>
        <dbReference type="Rhea" id="RHEA:22328"/>
        <dbReference type="ChEBI" id="CHEBI:15378"/>
        <dbReference type="ChEBI" id="CHEBI:33019"/>
        <dbReference type="ChEBI" id="CHEBI:37575"/>
        <dbReference type="ChEBI" id="CHEBI:57841"/>
        <dbReference type="ChEBI" id="CHEBI:58296"/>
        <dbReference type="EC" id="2.5.1.3"/>
    </reaction>
</comment>
<evidence type="ECO:0000256" key="5">
    <source>
        <dbReference type="ARBA" id="ARBA00022842"/>
    </source>
</evidence>
<evidence type="ECO:0000256" key="3">
    <source>
        <dbReference type="ARBA" id="ARBA00022679"/>
    </source>
</evidence>
<dbReference type="GO" id="GO:0009229">
    <property type="term" value="P:thiamine diphosphate biosynthetic process"/>
    <property type="evidence" value="ECO:0007669"/>
    <property type="project" value="UniProtKB-UniRule"/>
</dbReference>
<feature type="binding site" evidence="10">
    <location>
        <position position="170"/>
    </location>
    <ligand>
        <name>2-[(2R,5Z)-2-carboxy-4-methylthiazol-5(2H)-ylidene]ethyl phosphate</name>
        <dbReference type="ChEBI" id="CHEBI:62899"/>
    </ligand>
</feature>
<dbReference type="EMBL" id="LT629710">
    <property type="protein sequence ID" value="SDO83896.1"/>
    <property type="molecule type" value="Genomic_DNA"/>
</dbReference>
<evidence type="ECO:0000256" key="11">
    <source>
        <dbReference type="RuleBase" id="RU003826"/>
    </source>
</evidence>
<dbReference type="EC" id="2.5.1.3" evidence="10"/>
<evidence type="ECO:0000259" key="13">
    <source>
        <dbReference type="Pfam" id="PF02581"/>
    </source>
</evidence>
<evidence type="ECO:0000256" key="10">
    <source>
        <dbReference type="HAMAP-Rule" id="MF_00097"/>
    </source>
</evidence>
<dbReference type="STRING" id="1090615.SAMN04515671_2101"/>
<evidence type="ECO:0000256" key="6">
    <source>
        <dbReference type="ARBA" id="ARBA00022977"/>
    </source>
</evidence>
<feature type="binding site" evidence="10">
    <location>
        <begin position="190"/>
        <end position="191"/>
    </location>
    <ligand>
        <name>2-[(2R,5Z)-2-carboxy-4-methylthiazol-5(2H)-ylidene]ethyl phosphate</name>
        <dbReference type="ChEBI" id="CHEBI:62899"/>
    </ligand>
</feature>
<comment type="catalytic activity">
    <reaction evidence="8 10 11">
        <text>2-(2-carboxy-4-methylthiazol-5-yl)ethyl phosphate + 4-amino-2-methyl-5-(diphosphooxymethyl)pyrimidine + 2 H(+) = thiamine phosphate + CO2 + diphosphate</text>
        <dbReference type="Rhea" id="RHEA:47848"/>
        <dbReference type="ChEBI" id="CHEBI:15378"/>
        <dbReference type="ChEBI" id="CHEBI:16526"/>
        <dbReference type="ChEBI" id="CHEBI:33019"/>
        <dbReference type="ChEBI" id="CHEBI:37575"/>
        <dbReference type="ChEBI" id="CHEBI:57841"/>
        <dbReference type="ChEBI" id="CHEBI:62890"/>
        <dbReference type="EC" id="2.5.1.3"/>
    </reaction>
</comment>
<dbReference type="SUPFAM" id="SSF51391">
    <property type="entry name" value="Thiamin phosphate synthase"/>
    <property type="match status" value="1"/>
</dbReference>